<dbReference type="AlphaFoldDB" id="A0A166B8S2"/>
<evidence type="ECO:0000313" key="1">
    <source>
        <dbReference type="EMBL" id="WOG93441.1"/>
    </source>
</evidence>
<organism evidence="1 2">
    <name type="scientific">Daucus carota subsp. sativus</name>
    <name type="common">Carrot</name>
    <dbReference type="NCBI Taxonomy" id="79200"/>
    <lineage>
        <taxon>Eukaryota</taxon>
        <taxon>Viridiplantae</taxon>
        <taxon>Streptophyta</taxon>
        <taxon>Embryophyta</taxon>
        <taxon>Tracheophyta</taxon>
        <taxon>Spermatophyta</taxon>
        <taxon>Magnoliopsida</taxon>
        <taxon>eudicotyledons</taxon>
        <taxon>Gunneridae</taxon>
        <taxon>Pentapetalae</taxon>
        <taxon>asterids</taxon>
        <taxon>campanulids</taxon>
        <taxon>Apiales</taxon>
        <taxon>Apiaceae</taxon>
        <taxon>Apioideae</taxon>
        <taxon>Scandiceae</taxon>
        <taxon>Daucinae</taxon>
        <taxon>Daucus</taxon>
        <taxon>Daucus sect. Daucus</taxon>
    </lineage>
</organism>
<dbReference type="Gramene" id="KZN02502">
    <property type="protein sequence ID" value="KZN02502"/>
    <property type="gene ID" value="DCAR_011256"/>
</dbReference>
<accession>A0A166B8S2</accession>
<evidence type="ECO:0000313" key="2">
    <source>
        <dbReference type="Proteomes" id="UP000077755"/>
    </source>
</evidence>
<reference evidence="1" key="1">
    <citation type="journal article" date="2016" name="Nat. Genet.">
        <title>A high-quality carrot genome assembly provides new insights into carotenoid accumulation and asterid genome evolution.</title>
        <authorList>
            <person name="Iorizzo M."/>
            <person name="Ellison S."/>
            <person name="Senalik D."/>
            <person name="Zeng P."/>
            <person name="Satapoomin P."/>
            <person name="Huang J."/>
            <person name="Bowman M."/>
            <person name="Iovene M."/>
            <person name="Sanseverino W."/>
            <person name="Cavagnaro P."/>
            <person name="Yildiz M."/>
            <person name="Macko-Podgorni A."/>
            <person name="Moranska E."/>
            <person name="Grzebelus E."/>
            <person name="Grzebelus D."/>
            <person name="Ashrafi H."/>
            <person name="Zheng Z."/>
            <person name="Cheng S."/>
            <person name="Spooner D."/>
            <person name="Van Deynze A."/>
            <person name="Simon P."/>
        </authorList>
    </citation>
    <scope>NUCLEOTIDE SEQUENCE</scope>
    <source>
        <tissue evidence="1">Leaf</tissue>
    </source>
</reference>
<dbReference type="EMBL" id="CP093345">
    <property type="protein sequence ID" value="WOG93441.1"/>
    <property type="molecule type" value="Genomic_DNA"/>
</dbReference>
<keyword evidence="2" id="KW-1185">Reference proteome</keyword>
<dbReference type="Proteomes" id="UP000077755">
    <property type="component" value="Chromosome 3"/>
</dbReference>
<sequence length="91" mass="10450">MLGLSDSPTMILILRGIIYSRMMFRQLKMYQQMILRSKTLSPEKMLMGSAGVGKTRMMEEIWKGTKEENITRADVGNEKLDVIQLQNQIAI</sequence>
<proteinExistence type="predicted"/>
<protein>
    <submittedName>
        <fullName evidence="1">Uncharacterized protein</fullName>
    </submittedName>
</protein>
<reference evidence="1" key="2">
    <citation type="submission" date="2022-03" db="EMBL/GenBank/DDBJ databases">
        <title>Draft title - Genomic analysis of global carrot germplasm unveils the trajectory of domestication and the origin of high carotenoid orange carrot.</title>
        <authorList>
            <person name="Iorizzo M."/>
            <person name="Ellison S."/>
            <person name="Senalik D."/>
            <person name="Macko-Podgorni A."/>
            <person name="Grzebelus D."/>
            <person name="Bostan H."/>
            <person name="Rolling W."/>
            <person name="Curaba J."/>
            <person name="Simon P."/>
        </authorList>
    </citation>
    <scope>NUCLEOTIDE SEQUENCE</scope>
    <source>
        <tissue evidence="1">Leaf</tissue>
    </source>
</reference>
<gene>
    <name evidence="1" type="ORF">DCAR_0312725</name>
</gene>
<name>A0A166B8S2_DAUCS</name>